<comment type="caution">
    <text evidence="2">The sequence shown here is derived from an EMBL/GenBank/DDBJ whole genome shotgun (WGS) entry which is preliminary data.</text>
</comment>
<gene>
    <name evidence="2" type="ORF">F6X51_18240</name>
</gene>
<reference evidence="2 3" key="1">
    <citation type="submission" date="2019-09" db="EMBL/GenBank/DDBJ databases">
        <title>YIM 132548 draft genome.</title>
        <authorList>
            <person name="Jiang L."/>
        </authorList>
    </citation>
    <scope>NUCLEOTIDE SEQUENCE [LARGE SCALE GENOMIC DNA]</scope>
    <source>
        <strain evidence="2 3">YIM 132548</strain>
    </source>
</reference>
<dbReference type="Proteomes" id="UP000441523">
    <property type="component" value="Unassembled WGS sequence"/>
</dbReference>
<accession>A0A6N6MP74</accession>
<keyword evidence="3" id="KW-1185">Reference proteome</keyword>
<organism evidence="2 3">
    <name type="scientific">Methylobacterium planeticum</name>
    <dbReference type="NCBI Taxonomy" id="2615211"/>
    <lineage>
        <taxon>Bacteria</taxon>
        <taxon>Pseudomonadati</taxon>
        <taxon>Pseudomonadota</taxon>
        <taxon>Alphaproteobacteria</taxon>
        <taxon>Hyphomicrobiales</taxon>
        <taxon>Methylobacteriaceae</taxon>
        <taxon>Methylobacterium</taxon>
    </lineage>
</organism>
<dbReference type="RefSeq" id="WP_150965105.1">
    <property type="nucleotide sequence ID" value="NZ_VZZJ01000017.1"/>
</dbReference>
<proteinExistence type="predicted"/>
<dbReference type="AlphaFoldDB" id="A0A6N6MP74"/>
<keyword evidence="1" id="KW-1133">Transmembrane helix</keyword>
<feature type="transmembrane region" description="Helical" evidence="1">
    <location>
        <begin position="63"/>
        <end position="88"/>
    </location>
</feature>
<protein>
    <submittedName>
        <fullName evidence="2">Uncharacterized protein</fullName>
    </submittedName>
</protein>
<keyword evidence="1" id="KW-0472">Membrane</keyword>
<evidence type="ECO:0000313" key="2">
    <source>
        <dbReference type="EMBL" id="KAB1071751.1"/>
    </source>
</evidence>
<evidence type="ECO:0000313" key="3">
    <source>
        <dbReference type="Proteomes" id="UP000441523"/>
    </source>
</evidence>
<keyword evidence="1" id="KW-0812">Transmembrane</keyword>
<sequence length="93" mass="9813">MARGPSHAAIWTRDLHGLMGAAPGAVLPILAEGGWQMVDKAEMRAASAAGAADARAGHEKRDYVVWAFVALAASCTVVWAGLTGWIVWRMLAI</sequence>
<name>A0A6N6MP74_9HYPH</name>
<evidence type="ECO:0000256" key="1">
    <source>
        <dbReference type="SAM" id="Phobius"/>
    </source>
</evidence>
<dbReference type="EMBL" id="VZZJ01000017">
    <property type="protein sequence ID" value="KAB1071751.1"/>
    <property type="molecule type" value="Genomic_DNA"/>
</dbReference>